<dbReference type="Pfam" id="PF01812">
    <property type="entry name" value="5-FTHF_cyc-lig"/>
    <property type="match status" value="1"/>
</dbReference>
<dbReference type="InterPro" id="IPR002698">
    <property type="entry name" value="FTHF_cligase"/>
</dbReference>
<keyword evidence="4" id="KW-0479">Metal-binding</keyword>
<dbReference type="Proteomes" id="UP001500979">
    <property type="component" value="Unassembled WGS sequence"/>
</dbReference>
<keyword evidence="4" id="KW-0460">Magnesium</keyword>
<sequence length="245" mass="25749">MGTAFVVGRNLVPSPAAGTMAVRNAAAGGRVGLSMAAEPIGRTYSEAVTSLGDLCQSKADWRRTLLERRRAVPETTRSADSSALCAGVLGWMGDHGVRTVCAYVPVGDEPGSPQLLEDLRTAGYRVLLPIVVRRSPLDWAEYTGPDSLAPAGYGLLEPVGDRLGPEGVGQADAVLVPALAVDRRGVRLGRGAGFYDRSLPMAAPEAALIGIVRDEEFVDELPGEDHDVRMRAVLTPHGGVTSLPV</sequence>
<comment type="catalytic activity">
    <reaction evidence="4">
        <text>(6S)-5-formyl-5,6,7,8-tetrahydrofolate + ATP = (6R)-5,10-methenyltetrahydrofolate + ADP + phosphate</text>
        <dbReference type="Rhea" id="RHEA:10488"/>
        <dbReference type="ChEBI" id="CHEBI:30616"/>
        <dbReference type="ChEBI" id="CHEBI:43474"/>
        <dbReference type="ChEBI" id="CHEBI:57455"/>
        <dbReference type="ChEBI" id="CHEBI:57457"/>
        <dbReference type="ChEBI" id="CHEBI:456216"/>
        <dbReference type="EC" id="6.3.3.2"/>
    </reaction>
</comment>
<gene>
    <name evidence="5" type="ORF">GCM10010470_17710</name>
</gene>
<comment type="caution">
    <text evidence="5">The sequence shown here is derived from an EMBL/GenBank/DDBJ whole genome shotgun (WGS) entry which is preliminary data.</text>
</comment>
<evidence type="ECO:0000313" key="5">
    <source>
        <dbReference type="EMBL" id="GAA2784116.1"/>
    </source>
</evidence>
<dbReference type="InterPro" id="IPR037171">
    <property type="entry name" value="NagB/RpiA_transferase-like"/>
</dbReference>
<keyword evidence="2 4" id="KW-0547">Nucleotide-binding</keyword>
<evidence type="ECO:0000313" key="6">
    <source>
        <dbReference type="Proteomes" id="UP001500979"/>
    </source>
</evidence>
<keyword evidence="3 4" id="KW-0067">ATP-binding</keyword>
<comment type="similarity">
    <text evidence="1 4">Belongs to the 5-formyltetrahydrofolate cyclo-ligase family.</text>
</comment>
<dbReference type="InterPro" id="IPR024185">
    <property type="entry name" value="FTHF_cligase-like_sf"/>
</dbReference>
<dbReference type="EMBL" id="BAAAUX010000010">
    <property type="protein sequence ID" value="GAA2784116.1"/>
    <property type="molecule type" value="Genomic_DNA"/>
</dbReference>
<protein>
    <recommendedName>
        <fullName evidence="4">5-formyltetrahydrofolate cyclo-ligase</fullName>
        <ecNumber evidence="4">6.3.3.2</ecNumber>
    </recommendedName>
</protein>
<evidence type="ECO:0000256" key="1">
    <source>
        <dbReference type="ARBA" id="ARBA00010638"/>
    </source>
</evidence>
<dbReference type="SUPFAM" id="SSF100950">
    <property type="entry name" value="NagB/RpiA/CoA transferase-like"/>
    <property type="match status" value="1"/>
</dbReference>
<comment type="cofactor">
    <cofactor evidence="4">
        <name>Mg(2+)</name>
        <dbReference type="ChEBI" id="CHEBI:18420"/>
    </cofactor>
</comment>
<evidence type="ECO:0000256" key="4">
    <source>
        <dbReference type="RuleBase" id="RU361279"/>
    </source>
</evidence>
<dbReference type="EC" id="6.3.3.2" evidence="4"/>
<proteinExistence type="inferred from homology"/>
<accession>A0ABN3V8Z6</accession>
<reference evidence="5 6" key="1">
    <citation type="journal article" date="2019" name="Int. J. Syst. Evol. Microbiol.">
        <title>The Global Catalogue of Microorganisms (GCM) 10K type strain sequencing project: providing services to taxonomists for standard genome sequencing and annotation.</title>
        <authorList>
            <consortium name="The Broad Institute Genomics Platform"/>
            <consortium name="The Broad Institute Genome Sequencing Center for Infectious Disease"/>
            <person name="Wu L."/>
            <person name="Ma J."/>
        </authorList>
    </citation>
    <scope>NUCLEOTIDE SEQUENCE [LARGE SCALE GENOMIC DNA]</scope>
    <source>
        <strain evidence="5 6">JCM 9383</strain>
    </source>
</reference>
<keyword evidence="6" id="KW-1185">Reference proteome</keyword>
<organism evidence="5 6">
    <name type="scientific">Saccharopolyspora taberi</name>
    <dbReference type="NCBI Taxonomy" id="60895"/>
    <lineage>
        <taxon>Bacteria</taxon>
        <taxon>Bacillati</taxon>
        <taxon>Actinomycetota</taxon>
        <taxon>Actinomycetes</taxon>
        <taxon>Pseudonocardiales</taxon>
        <taxon>Pseudonocardiaceae</taxon>
        <taxon>Saccharopolyspora</taxon>
    </lineage>
</organism>
<dbReference type="PANTHER" id="PTHR23407:SF1">
    <property type="entry name" value="5-FORMYLTETRAHYDROFOLATE CYCLO-LIGASE"/>
    <property type="match status" value="1"/>
</dbReference>
<dbReference type="Gene3D" id="3.40.50.10420">
    <property type="entry name" value="NagB/RpiA/CoA transferase-like"/>
    <property type="match status" value="1"/>
</dbReference>
<dbReference type="NCBIfam" id="TIGR02727">
    <property type="entry name" value="MTHFS_bact"/>
    <property type="match status" value="1"/>
</dbReference>
<name>A0ABN3V8Z6_9PSEU</name>
<dbReference type="PANTHER" id="PTHR23407">
    <property type="entry name" value="ATPASE INHIBITOR/5-FORMYLTETRAHYDROFOLATE CYCLO-LIGASE"/>
    <property type="match status" value="1"/>
</dbReference>
<evidence type="ECO:0000256" key="3">
    <source>
        <dbReference type="ARBA" id="ARBA00022840"/>
    </source>
</evidence>
<evidence type="ECO:0000256" key="2">
    <source>
        <dbReference type="ARBA" id="ARBA00022741"/>
    </source>
</evidence>